<gene>
    <name evidence="7" type="primary">pth</name>
    <name evidence="8" type="ORF">IAB14_05545</name>
</gene>
<dbReference type="SUPFAM" id="SSF53178">
    <property type="entry name" value="Peptidyl-tRNA hydrolase-like"/>
    <property type="match status" value="1"/>
</dbReference>
<evidence type="ECO:0000313" key="8">
    <source>
        <dbReference type="EMBL" id="HIV00553.1"/>
    </source>
</evidence>
<keyword evidence="3 7" id="KW-0378">Hydrolase</keyword>
<sequence length="188" mass="20690">MKIIVGLGNPTEAYQNTLHNMGFLAVDALAEATGKPIKKAECSSLTATFSVNGETVVLAKPLTYMNLSGDAVKSLLAKYKGTPDDLVVLYDDIDLDRFRVRARAFGGPGTHNGMKSIVASVGSDRFKRVRIGIGKNQFDLKDYVLSRPSKEDAERFAVVFREIAAVLKDYLKHNDFELVMRTLNGKEC</sequence>
<accession>A0A9D1NCF2</accession>
<evidence type="ECO:0000256" key="1">
    <source>
        <dbReference type="ARBA" id="ARBA00013260"/>
    </source>
</evidence>
<feature type="site" description="Discriminates between blocked and unblocked aminoacyl-tRNA" evidence="7">
    <location>
        <position position="9"/>
    </location>
</feature>
<keyword evidence="2 7" id="KW-0820">tRNA-binding</keyword>
<dbReference type="GO" id="GO:0004045">
    <property type="term" value="F:peptidyl-tRNA hydrolase activity"/>
    <property type="evidence" value="ECO:0007669"/>
    <property type="project" value="UniProtKB-UniRule"/>
</dbReference>
<feature type="binding site" evidence="7">
    <location>
        <position position="64"/>
    </location>
    <ligand>
        <name>tRNA</name>
        <dbReference type="ChEBI" id="CHEBI:17843"/>
    </ligand>
</feature>
<organism evidence="8 9">
    <name type="scientific">Candidatus Stercoripulliclostridium merdipullorum</name>
    <dbReference type="NCBI Taxonomy" id="2840952"/>
    <lineage>
        <taxon>Bacteria</taxon>
        <taxon>Bacillati</taxon>
        <taxon>Bacillota</taxon>
        <taxon>Clostridia</taxon>
        <taxon>Eubacteriales</taxon>
        <taxon>Candidatus Stercoripulliclostridium</taxon>
    </lineage>
</organism>
<evidence type="ECO:0000256" key="7">
    <source>
        <dbReference type="HAMAP-Rule" id="MF_00083"/>
    </source>
</evidence>
<reference evidence="8" key="2">
    <citation type="journal article" date="2021" name="PeerJ">
        <title>Extensive microbial diversity within the chicken gut microbiome revealed by metagenomics and culture.</title>
        <authorList>
            <person name="Gilroy R."/>
            <person name="Ravi A."/>
            <person name="Getino M."/>
            <person name="Pursley I."/>
            <person name="Horton D.L."/>
            <person name="Alikhan N.F."/>
            <person name="Baker D."/>
            <person name="Gharbi K."/>
            <person name="Hall N."/>
            <person name="Watson M."/>
            <person name="Adriaenssens E.M."/>
            <person name="Foster-Nyarko E."/>
            <person name="Jarju S."/>
            <person name="Secka A."/>
            <person name="Antonio M."/>
            <person name="Oren A."/>
            <person name="Chaudhuri R.R."/>
            <person name="La Ragione R."/>
            <person name="Hildebrand F."/>
            <person name="Pallen M.J."/>
        </authorList>
    </citation>
    <scope>NUCLEOTIDE SEQUENCE</scope>
    <source>
        <strain evidence="8">23406</strain>
    </source>
</reference>
<dbReference type="CDD" id="cd00462">
    <property type="entry name" value="PTH"/>
    <property type="match status" value="1"/>
</dbReference>
<dbReference type="GO" id="GO:0000049">
    <property type="term" value="F:tRNA binding"/>
    <property type="evidence" value="ECO:0007669"/>
    <property type="project" value="UniProtKB-UniRule"/>
</dbReference>
<dbReference type="Gene3D" id="3.40.50.1470">
    <property type="entry name" value="Peptidyl-tRNA hydrolase"/>
    <property type="match status" value="1"/>
</dbReference>
<evidence type="ECO:0000313" key="9">
    <source>
        <dbReference type="Proteomes" id="UP000886891"/>
    </source>
</evidence>
<dbReference type="Proteomes" id="UP000886891">
    <property type="component" value="Unassembled WGS sequence"/>
</dbReference>
<reference evidence="8" key="1">
    <citation type="submission" date="2020-10" db="EMBL/GenBank/DDBJ databases">
        <authorList>
            <person name="Gilroy R."/>
        </authorList>
    </citation>
    <scope>NUCLEOTIDE SEQUENCE</scope>
    <source>
        <strain evidence="8">23406</strain>
    </source>
</reference>
<proteinExistence type="inferred from homology"/>
<comment type="subunit">
    <text evidence="7">Monomer.</text>
</comment>
<name>A0A9D1NCF2_9FIRM</name>
<feature type="site" description="Stabilizes the basic form of H active site to accept a proton" evidence="7">
    <location>
        <position position="91"/>
    </location>
</feature>
<comment type="similarity">
    <text evidence="5 7">Belongs to the PTH family.</text>
</comment>
<dbReference type="HAMAP" id="MF_00083">
    <property type="entry name" value="Pept_tRNA_hydro_bact"/>
    <property type="match status" value="1"/>
</dbReference>
<dbReference type="InterPro" id="IPR001328">
    <property type="entry name" value="Pept_tRNA_hydro"/>
</dbReference>
<evidence type="ECO:0000256" key="2">
    <source>
        <dbReference type="ARBA" id="ARBA00022555"/>
    </source>
</evidence>
<feature type="active site" description="Proton acceptor" evidence="7">
    <location>
        <position position="19"/>
    </location>
</feature>
<evidence type="ECO:0000256" key="5">
    <source>
        <dbReference type="ARBA" id="ARBA00038063"/>
    </source>
</evidence>
<dbReference type="AlphaFoldDB" id="A0A9D1NCF2"/>
<dbReference type="EC" id="3.1.1.29" evidence="1 7"/>
<dbReference type="GO" id="GO:0006515">
    <property type="term" value="P:protein quality control for misfolded or incompletely synthesized proteins"/>
    <property type="evidence" value="ECO:0007669"/>
    <property type="project" value="UniProtKB-UniRule"/>
</dbReference>
<keyword evidence="4 7" id="KW-0694">RNA-binding</keyword>
<dbReference type="InterPro" id="IPR018171">
    <property type="entry name" value="Pept_tRNA_hydro_CS"/>
</dbReference>
<evidence type="ECO:0000256" key="4">
    <source>
        <dbReference type="ARBA" id="ARBA00022884"/>
    </source>
</evidence>
<feature type="binding site" evidence="7">
    <location>
        <position position="66"/>
    </location>
    <ligand>
        <name>tRNA</name>
        <dbReference type="ChEBI" id="CHEBI:17843"/>
    </ligand>
</feature>
<comment type="function">
    <text evidence="7">Hydrolyzes ribosome-free peptidyl-tRNAs (with 1 or more amino acids incorporated), which drop off the ribosome during protein synthesis, or as a result of ribosome stalling.</text>
</comment>
<evidence type="ECO:0000256" key="6">
    <source>
        <dbReference type="ARBA" id="ARBA00050038"/>
    </source>
</evidence>
<comment type="caution">
    <text evidence="8">The sequence shown here is derived from an EMBL/GenBank/DDBJ whole genome shotgun (WGS) entry which is preliminary data.</text>
</comment>
<evidence type="ECO:0000256" key="3">
    <source>
        <dbReference type="ARBA" id="ARBA00022801"/>
    </source>
</evidence>
<dbReference type="Pfam" id="PF01195">
    <property type="entry name" value="Pept_tRNA_hydro"/>
    <property type="match status" value="1"/>
</dbReference>
<protein>
    <recommendedName>
        <fullName evidence="6 7">Peptidyl-tRNA hydrolase</fullName>
        <shortName evidence="7">Pth</shortName>
        <ecNumber evidence="1 7">3.1.1.29</ecNumber>
    </recommendedName>
</protein>
<dbReference type="GO" id="GO:0072344">
    <property type="term" value="P:rescue of stalled ribosome"/>
    <property type="evidence" value="ECO:0007669"/>
    <property type="project" value="UniProtKB-UniRule"/>
</dbReference>
<feature type="binding site" evidence="7">
    <location>
        <position position="112"/>
    </location>
    <ligand>
        <name>tRNA</name>
        <dbReference type="ChEBI" id="CHEBI:17843"/>
    </ligand>
</feature>
<dbReference type="GO" id="GO:0005737">
    <property type="term" value="C:cytoplasm"/>
    <property type="evidence" value="ECO:0007669"/>
    <property type="project" value="UniProtKB-SubCell"/>
</dbReference>
<dbReference type="PANTHER" id="PTHR17224:SF1">
    <property type="entry name" value="PEPTIDYL-TRNA HYDROLASE"/>
    <property type="match status" value="1"/>
</dbReference>
<comment type="subcellular location">
    <subcellularLocation>
        <location evidence="7">Cytoplasm</location>
    </subcellularLocation>
</comment>
<dbReference type="PROSITE" id="PS01196">
    <property type="entry name" value="PEPT_TRNA_HYDROL_2"/>
    <property type="match status" value="1"/>
</dbReference>
<comment type="function">
    <text evidence="7">Catalyzes the release of premature peptidyl moieties from peptidyl-tRNA molecules trapped in stalled 50S ribosomal subunits, and thus maintains levels of free tRNAs and 50S ribosomes.</text>
</comment>
<dbReference type="InterPro" id="IPR036416">
    <property type="entry name" value="Pept_tRNA_hydro_sf"/>
</dbReference>
<dbReference type="NCBIfam" id="TIGR00447">
    <property type="entry name" value="pth"/>
    <property type="match status" value="1"/>
</dbReference>
<dbReference type="EMBL" id="DVOH01000040">
    <property type="protein sequence ID" value="HIV00553.1"/>
    <property type="molecule type" value="Genomic_DNA"/>
</dbReference>
<comment type="catalytic activity">
    <reaction evidence="7">
        <text>an N-acyl-L-alpha-aminoacyl-tRNA + H2O = an N-acyl-L-amino acid + a tRNA + H(+)</text>
        <dbReference type="Rhea" id="RHEA:54448"/>
        <dbReference type="Rhea" id="RHEA-COMP:10123"/>
        <dbReference type="Rhea" id="RHEA-COMP:13883"/>
        <dbReference type="ChEBI" id="CHEBI:15377"/>
        <dbReference type="ChEBI" id="CHEBI:15378"/>
        <dbReference type="ChEBI" id="CHEBI:59874"/>
        <dbReference type="ChEBI" id="CHEBI:78442"/>
        <dbReference type="ChEBI" id="CHEBI:138191"/>
        <dbReference type="EC" id="3.1.1.29"/>
    </reaction>
</comment>
<dbReference type="PANTHER" id="PTHR17224">
    <property type="entry name" value="PEPTIDYL-TRNA HYDROLASE"/>
    <property type="match status" value="1"/>
</dbReference>
<keyword evidence="7" id="KW-0963">Cytoplasm</keyword>
<feature type="binding site" evidence="7">
    <location>
        <position position="14"/>
    </location>
    <ligand>
        <name>tRNA</name>
        <dbReference type="ChEBI" id="CHEBI:17843"/>
    </ligand>
</feature>